<dbReference type="AlphaFoldDB" id="A0A0R3X3P5"/>
<protein>
    <submittedName>
        <fullName evidence="10">C2-C2_1 domain-containing protein</fullName>
    </submittedName>
</protein>
<sequence>MWLPLDKERAIKLLNNQNVQLKSRIKELELAMKNQDHIIRDKDGEKSASQQRDGVAENIEIIRLRRQLMEKEKEIERLSAQLALTMEEMKLTGTEEHSTSRQEFQAEAIKSNELQVKLRHLENLVAKYERENEDIRESNAQIPKSSTVQESDPKTVSLLLEKLQRLERRMSDSRGDREKQYEEMRRIHSTLQTRARSAEARIEALYRRLEEQQPSRNLQELCKSVGLDVEDLEAALIRMSGQKDYLVESIDGTGLPWTSKTPQNEVVGCMTENIHTKAAEGLDRANRLPDAHHQMPEEHGGAMESATLQMDPAPIDTDTRFLESWGGRLMKPSPQLAPPVTINLGEMNLTPVQLEACPYGIFCAWRFYSFETQSTGVVRGKRSNFNLTVQYPVITDELFWTYLHKGRCFVKLHRVLPDLSSEEIGEFELGLHYLLRPESYAPTNAEGPAEHPVRVSRVGQFRATKHGQNVEESKHQQLVIGQVIYWMGFRAPIDYSLRYYFKQHQRRKSKDSGDASIKTADRNKKKRLLIELSVEEFMPHVNFCFAYTFWRCSEYVSSAYKPPASDVRLITLKDSPQLDRHLRSSSLKVLLTEGKVGSCLGVVCIPLSGLAEGGGSVNGTFEVYQQPSKSPKIPPIKVRMQWESGTATGTRRINTYCPTSLQNLRSSKAHFTLIATTCSSAKPTA</sequence>
<keyword evidence="5" id="KW-0966">Cell projection</keyword>
<dbReference type="Gene3D" id="2.60.40.150">
    <property type="entry name" value="C2 domain"/>
    <property type="match status" value="1"/>
</dbReference>
<evidence type="ECO:0000313" key="9">
    <source>
        <dbReference type="Proteomes" id="UP000274429"/>
    </source>
</evidence>
<proteinExistence type="inferred from homology"/>
<dbReference type="InterPro" id="IPR035892">
    <property type="entry name" value="C2_domain_sf"/>
</dbReference>
<reference evidence="10" key="1">
    <citation type="submission" date="2017-02" db="UniProtKB">
        <authorList>
            <consortium name="WormBaseParasite"/>
        </authorList>
    </citation>
    <scope>IDENTIFICATION</scope>
</reference>
<evidence type="ECO:0000256" key="5">
    <source>
        <dbReference type="ARBA" id="ARBA00023273"/>
    </source>
</evidence>
<evidence type="ECO:0000256" key="1">
    <source>
        <dbReference type="ARBA" id="ARBA00004138"/>
    </source>
</evidence>
<name>A0A0R3X3P5_HYDTA</name>
<comment type="subcellular location">
    <subcellularLocation>
        <location evidence="1">Cell projection</location>
        <location evidence="1">Cilium</location>
    </subcellularLocation>
</comment>
<dbReference type="Proteomes" id="UP000274429">
    <property type="component" value="Unassembled WGS sequence"/>
</dbReference>
<dbReference type="Pfam" id="PF11618">
    <property type="entry name" value="C2-C2_1"/>
    <property type="match status" value="1"/>
</dbReference>
<keyword evidence="4" id="KW-0969">Cilium</keyword>
<reference evidence="8 9" key="2">
    <citation type="submission" date="2018-11" db="EMBL/GenBank/DDBJ databases">
        <authorList>
            <consortium name="Pathogen Informatics"/>
        </authorList>
    </citation>
    <scope>NUCLEOTIDE SEQUENCE [LARGE SCALE GENOMIC DNA]</scope>
</reference>
<dbReference type="WBParaSite" id="TTAC_0000798101-mRNA-1">
    <property type="protein sequence ID" value="TTAC_0000798101-mRNA-1"/>
    <property type="gene ID" value="TTAC_0000798101"/>
</dbReference>
<keyword evidence="3 6" id="KW-0175">Coiled coil</keyword>
<keyword evidence="9" id="KW-1185">Reference proteome</keyword>
<dbReference type="GO" id="GO:0005856">
    <property type="term" value="C:cytoskeleton"/>
    <property type="evidence" value="ECO:0007669"/>
    <property type="project" value="UniProtKB-ARBA"/>
</dbReference>
<feature type="coiled-coil region" evidence="6">
    <location>
        <begin position="61"/>
        <end position="208"/>
    </location>
</feature>
<gene>
    <name evidence="8" type="ORF">TTAC_LOCUS7966</name>
</gene>
<dbReference type="STRING" id="6205.A0A0R3X3P5"/>
<evidence type="ECO:0000313" key="8">
    <source>
        <dbReference type="EMBL" id="VDM32444.1"/>
    </source>
</evidence>
<evidence type="ECO:0000256" key="6">
    <source>
        <dbReference type="SAM" id="Coils"/>
    </source>
</evidence>
<dbReference type="SUPFAM" id="SSF49562">
    <property type="entry name" value="C2 domain (Calcium/lipid-binding domain, CaLB)"/>
    <property type="match status" value="1"/>
</dbReference>
<dbReference type="GO" id="GO:0005929">
    <property type="term" value="C:cilium"/>
    <property type="evidence" value="ECO:0007669"/>
    <property type="project" value="UniProtKB-SubCell"/>
</dbReference>
<evidence type="ECO:0000256" key="3">
    <source>
        <dbReference type="ARBA" id="ARBA00023054"/>
    </source>
</evidence>
<dbReference type="EMBL" id="UYWX01020426">
    <property type="protein sequence ID" value="VDM32444.1"/>
    <property type="molecule type" value="Genomic_DNA"/>
</dbReference>
<evidence type="ECO:0000256" key="4">
    <source>
        <dbReference type="ARBA" id="ARBA00023069"/>
    </source>
</evidence>
<dbReference type="PANTHER" id="PTHR14240">
    <property type="entry name" value="RETINITIS PIGMENTOSA GTPASE REGULATOR-INTERACTING PROTEIN"/>
    <property type="match status" value="1"/>
</dbReference>
<feature type="domain" description="RPGR-interacting protein 1 first C2" evidence="7">
    <location>
        <begin position="342"/>
        <end position="441"/>
    </location>
</feature>
<organism evidence="10">
    <name type="scientific">Hydatigena taeniaeformis</name>
    <name type="common">Feline tapeworm</name>
    <name type="synonym">Taenia taeniaeformis</name>
    <dbReference type="NCBI Taxonomy" id="6205"/>
    <lineage>
        <taxon>Eukaryota</taxon>
        <taxon>Metazoa</taxon>
        <taxon>Spiralia</taxon>
        <taxon>Lophotrochozoa</taxon>
        <taxon>Platyhelminthes</taxon>
        <taxon>Cestoda</taxon>
        <taxon>Eucestoda</taxon>
        <taxon>Cyclophyllidea</taxon>
        <taxon>Taeniidae</taxon>
        <taxon>Hydatigera</taxon>
    </lineage>
</organism>
<comment type="similarity">
    <text evidence="2">Belongs to the RPGRIP1 family.</text>
</comment>
<dbReference type="InterPro" id="IPR031139">
    <property type="entry name" value="RPGRIP1_fam"/>
</dbReference>
<evidence type="ECO:0000256" key="2">
    <source>
        <dbReference type="ARBA" id="ARBA00006042"/>
    </source>
</evidence>
<dbReference type="InterPro" id="IPR021656">
    <property type="entry name" value="C2-C2_1"/>
</dbReference>
<evidence type="ECO:0000259" key="7">
    <source>
        <dbReference type="Pfam" id="PF11618"/>
    </source>
</evidence>
<accession>A0A0R3X3P5</accession>
<dbReference type="OrthoDB" id="2133912at2759"/>
<evidence type="ECO:0000313" key="10">
    <source>
        <dbReference type="WBParaSite" id="TTAC_0000798101-mRNA-1"/>
    </source>
</evidence>